<comment type="caution">
    <text evidence="1">The sequence shown here is derived from an EMBL/GenBank/DDBJ whole genome shotgun (WGS) entry which is preliminary data.</text>
</comment>
<keyword evidence="2" id="KW-1185">Reference proteome</keyword>
<sequence length="535" mass="60000">MGLMMLRDFAEGKMPASKLQEYAHAAVKSGANAPDLAKMAQLGAYGNSSQNAHRDLMKFAFSNVMAPRLTFVETNVSFRDLATGERKVTPKNVPVLLLGRLPHLWIESLDKGGVLESITASTSALKQYWSEVNFKSPQMKDPFWKTFSVQKELPIPLLIHGDHASFSETDSMLVVSIRCLISDRSIKSSELLLACLPKDANAGSWTALWKELTASLSVLAAGKRPDGKPLRRCVLMAVAGDLEFFAQEFGWPTALSNQPCPYCKADNLFNKDKEVAPFNDFRPCAAWRGMLKAPPNNGHLLFSVPGVNAWSLKLAHLFGNLLYDLVQDELPGSSFLERIMETYVELGIPANRRIPKIAKTNLVGASDYPCLLHIKGRKIRDFADVAVVLANKFTGTEEGRHRAEACKAMKTLYDLADRKEWFWSSKNHEKFDKAVHAFLSHYAYLAKAAFRKGKTRYSIVQKFHLLAHFPEQCRWATPRTCWTYGPESFMSIVKRIASSCDRGTAAWQVPEKVCSKFALFHDLILKGWLDMDQED</sequence>
<reference evidence="1" key="1">
    <citation type="submission" date="2021-02" db="EMBL/GenBank/DDBJ databases">
        <authorList>
            <person name="Dougan E. K."/>
            <person name="Rhodes N."/>
            <person name="Thang M."/>
            <person name="Chan C."/>
        </authorList>
    </citation>
    <scope>NUCLEOTIDE SEQUENCE</scope>
</reference>
<organism evidence="1 2">
    <name type="scientific">Symbiodinium natans</name>
    <dbReference type="NCBI Taxonomy" id="878477"/>
    <lineage>
        <taxon>Eukaryota</taxon>
        <taxon>Sar</taxon>
        <taxon>Alveolata</taxon>
        <taxon>Dinophyceae</taxon>
        <taxon>Suessiales</taxon>
        <taxon>Symbiodiniaceae</taxon>
        <taxon>Symbiodinium</taxon>
    </lineage>
</organism>
<dbReference type="EMBL" id="CAJNDS010002163">
    <property type="protein sequence ID" value="CAE7357015.1"/>
    <property type="molecule type" value="Genomic_DNA"/>
</dbReference>
<protein>
    <submittedName>
        <fullName evidence="1">Uncharacterized protein</fullName>
    </submittedName>
</protein>
<dbReference type="AlphaFoldDB" id="A0A812PVW6"/>
<accession>A0A812PVW6</accession>
<dbReference type="Proteomes" id="UP000604046">
    <property type="component" value="Unassembled WGS sequence"/>
</dbReference>
<name>A0A812PVW6_9DINO</name>
<evidence type="ECO:0000313" key="1">
    <source>
        <dbReference type="EMBL" id="CAE7357015.1"/>
    </source>
</evidence>
<proteinExistence type="predicted"/>
<gene>
    <name evidence="1" type="ORF">SNAT2548_LOCUS19030</name>
</gene>
<evidence type="ECO:0000313" key="2">
    <source>
        <dbReference type="Proteomes" id="UP000604046"/>
    </source>
</evidence>
<dbReference type="OrthoDB" id="446380at2759"/>